<dbReference type="AlphaFoldDB" id="A0A2S7WRS3"/>
<reference evidence="1 2" key="1">
    <citation type="submission" date="2016-12" db="EMBL/GenBank/DDBJ databases">
        <title>Trade-off between light-utilization and light-protection in marine flavobacteria.</title>
        <authorList>
            <person name="Kumagai Y."/>
            <person name="Yoshizawa S."/>
            <person name="Kogure K."/>
            <person name="Iwasaki W."/>
        </authorList>
    </citation>
    <scope>NUCLEOTIDE SEQUENCE [LARGE SCALE GENOMIC DNA]</scope>
    <source>
        <strain evidence="1 2">NBRC 108759</strain>
    </source>
</reference>
<dbReference type="OrthoDB" id="1199648at2"/>
<protein>
    <submittedName>
        <fullName evidence="1">Uncharacterized protein</fullName>
    </submittedName>
</protein>
<organism evidence="1 2">
    <name type="scientific">Polaribacter porphyrae</name>
    <dbReference type="NCBI Taxonomy" id="1137780"/>
    <lineage>
        <taxon>Bacteria</taxon>
        <taxon>Pseudomonadati</taxon>
        <taxon>Bacteroidota</taxon>
        <taxon>Flavobacteriia</taxon>
        <taxon>Flavobacteriales</taxon>
        <taxon>Flavobacteriaceae</taxon>
    </lineage>
</organism>
<dbReference type="RefSeq" id="WP_105016610.1">
    <property type="nucleotide sequence ID" value="NZ_MSCN01000001.1"/>
</dbReference>
<gene>
    <name evidence="1" type="ORF">BTO18_12895</name>
</gene>
<evidence type="ECO:0000313" key="2">
    <source>
        <dbReference type="Proteomes" id="UP000238882"/>
    </source>
</evidence>
<evidence type="ECO:0000313" key="1">
    <source>
        <dbReference type="EMBL" id="PQJ80012.1"/>
    </source>
</evidence>
<dbReference type="EMBL" id="MSCN01000001">
    <property type="protein sequence ID" value="PQJ80012.1"/>
    <property type="molecule type" value="Genomic_DNA"/>
</dbReference>
<proteinExistence type="predicted"/>
<comment type="caution">
    <text evidence="1">The sequence shown here is derived from an EMBL/GenBank/DDBJ whole genome shotgun (WGS) entry which is preliminary data.</text>
</comment>
<sequence length="489" mass="55778">MKATKFLFFIIMLLLACSEEESKIFTNENGSFVRFFLLVNINNDILEFPEIDGAIVPRERYTKNNIKTLKIPVVLTSLKENIVEVDFSTTISNITGVEITPQNKLTFSKNKKVDTIFVKFTERWDMSKNPEMIFELTKTSDTDVNIGMPNTILPNNKLTINFEELNLNYKIAPPNNFEIIGNLNEKVTINIDFPQGFIQSEIINVDLLSETSSDFRYILNKLPITSSNQISYEFIVDENIKIDELEFQTKLELNSLNNYTVNGLKTTNIKKGIVVDRDNTVFTASNFYNLSDPFYRTYAEHWFDANADDSCDWGSFFAFTFPVIVNENHPNAVLFDDKGTSDPTDDIYHHAFRIGFDSPNAGRTTNPFNLKRWFTNESTDSANSPGFNIPEALEFFPLNGTSKTEGFVKVIENDLQIQGRNGNSYIISISGNGTYKEISAGLIEINLEFKSFNTALFGGTRTDRYKIYNQRIHPDPDPITQNCKKPIEL</sequence>
<dbReference type="Proteomes" id="UP000238882">
    <property type="component" value="Unassembled WGS sequence"/>
</dbReference>
<dbReference type="PROSITE" id="PS51257">
    <property type="entry name" value="PROKAR_LIPOPROTEIN"/>
    <property type="match status" value="1"/>
</dbReference>
<name>A0A2S7WRS3_9FLAO</name>
<accession>A0A2S7WRS3</accession>
<keyword evidence="2" id="KW-1185">Reference proteome</keyword>